<dbReference type="RefSeq" id="WP_141861718.1">
    <property type="nucleotide sequence ID" value="NZ_BMNV01000004.1"/>
</dbReference>
<feature type="transmembrane region" description="Helical" evidence="1">
    <location>
        <begin position="24"/>
        <end position="43"/>
    </location>
</feature>
<accession>A0ABT2HDJ4</accession>
<keyword evidence="1" id="KW-1133">Transmembrane helix</keyword>
<keyword evidence="3" id="KW-1185">Reference proteome</keyword>
<dbReference type="Proteomes" id="UP001652264">
    <property type="component" value="Unassembled WGS sequence"/>
</dbReference>
<keyword evidence="1" id="KW-0812">Transmembrane</keyword>
<evidence type="ECO:0000313" key="2">
    <source>
        <dbReference type="EMBL" id="MCS6521336.1"/>
    </source>
</evidence>
<gene>
    <name evidence="2" type="ORF">NYQ28_02005</name>
</gene>
<dbReference type="EMBL" id="JANVAD010000001">
    <property type="protein sequence ID" value="MCS6521336.1"/>
    <property type="molecule type" value="Genomic_DNA"/>
</dbReference>
<comment type="caution">
    <text evidence="2">The sequence shown here is derived from an EMBL/GenBank/DDBJ whole genome shotgun (WGS) entry which is preliminary data.</text>
</comment>
<protein>
    <submittedName>
        <fullName evidence="2">Uncharacterized protein</fullName>
    </submittedName>
</protein>
<keyword evidence="1" id="KW-0472">Membrane</keyword>
<proteinExistence type="predicted"/>
<sequence length="124" mass="13835">MSTPDSAPSGLWDWVSGTLSVSDIIQGSGLALIVVLFATRRILTIGDHRGRIEDLEKYHAAVLREKDDRYAELKESRDFWREAHDEQSTRADKAETAVRELGVEYAQLSNHLLGSIEQAAEVTP</sequence>
<evidence type="ECO:0000313" key="3">
    <source>
        <dbReference type="Proteomes" id="UP001652264"/>
    </source>
</evidence>
<reference evidence="2 3" key="1">
    <citation type="submission" date="2022-08" db="EMBL/GenBank/DDBJ databases">
        <title>Taxonomy of Curtobacterium flaccumfaciens.</title>
        <authorList>
            <person name="Osdaghi E."/>
            <person name="Taghavi S.M."/>
            <person name="Hamidizade M."/>
            <person name="Abachi H."/>
            <person name="Fazliarab A."/>
            <person name="Baeyen S."/>
            <person name="Portier P."/>
            <person name="Van Vaerenbergh J."/>
            <person name="Jacques M.-A."/>
        </authorList>
    </citation>
    <scope>NUCLEOTIDE SEQUENCE [LARGE SCALE GENOMIC DNA]</scope>
    <source>
        <strain evidence="2 3">LMG8786T</strain>
    </source>
</reference>
<name>A0ABT2HDJ4_9MICO</name>
<organism evidence="2 3">
    <name type="scientific">Curtobacterium citreum</name>
    <dbReference type="NCBI Taxonomy" id="2036"/>
    <lineage>
        <taxon>Bacteria</taxon>
        <taxon>Bacillati</taxon>
        <taxon>Actinomycetota</taxon>
        <taxon>Actinomycetes</taxon>
        <taxon>Micrococcales</taxon>
        <taxon>Microbacteriaceae</taxon>
        <taxon>Curtobacterium</taxon>
    </lineage>
</organism>
<evidence type="ECO:0000256" key="1">
    <source>
        <dbReference type="SAM" id="Phobius"/>
    </source>
</evidence>